<evidence type="ECO:0000259" key="6">
    <source>
        <dbReference type="Pfam" id="PF00711"/>
    </source>
</evidence>
<dbReference type="GO" id="GO:0042056">
    <property type="term" value="F:chemoattractant activity"/>
    <property type="evidence" value="ECO:0007669"/>
    <property type="project" value="TreeGrafter"/>
</dbReference>
<dbReference type="SUPFAM" id="SSF57392">
    <property type="entry name" value="Defensin-like"/>
    <property type="match status" value="1"/>
</dbReference>
<comment type="subcellular location">
    <subcellularLocation>
        <location evidence="1">Secreted</location>
    </subcellularLocation>
</comment>
<protein>
    <recommendedName>
        <fullName evidence="6">Beta-defensin-like domain-containing protein</fullName>
    </recommendedName>
</protein>
<evidence type="ECO:0000256" key="3">
    <source>
        <dbReference type="ARBA" id="ARBA00022525"/>
    </source>
</evidence>
<dbReference type="AlphaFoldDB" id="A0A151NVT7"/>
<dbReference type="EMBL" id="AKHW03001744">
    <property type="protein sequence ID" value="KYO41022.1"/>
    <property type="molecule type" value="Genomic_DNA"/>
</dbReference>
<dbReference type="Pfam" id="PF00711">
    <property type="entry name" value="Defensin_beta"/>
    <property type="match status" value="1"/>
</dbReference>
<keyword evidence="5" id="KW-0472">Membrane</keyword>
<dbReference type="PANTHER" id="PTHR20515">
    <property type="entry name" value="BETA-DEFENSIN"/>
    <property type="match status" value="1"/>
</dbReference>
<evidence type="ECO:0000313" key="7">
    <source>
        <dbReference type="EMBL" id="KYO41022.1"/>
    </source>
</evidence>
<keyword evidence="8" id="KW-1185">Reference proteome</keyword>
<keyword evidence="5" id="KW-1133">Transmembrane helix</keyword>
<evidence type="ECO:0000256" key="1">
    <source>
        <dbReference type="ARBA" id="ARBA00004613"/>
    </source>
</evidence>
<gene>
    <name evidence="7" type="ORF">Y1Q_0012976</name>
</gene>
<proteinExistence type="inferred from homology"/>
<keyword evidence="3" id="KW-0964">Secreted</keyword>
<evidence type="ECO:0000256" key="5">
    <source>
        <dbReference type="SAM" id="Phobius"/>
    </source>
</evidence>
<keyword evidence="5" id="KW-0812">Transmembrane</keyword>
<comment type="similarity">
    <text evidence="2">Belongs to the beta-defensin family.</text>
</comment>
<keyword evidence="4" id="KW-0732">Signal</keyword>
<name>A0A151NVT7_ALLMI</name>
<dbReference type="Proteomes" id="UP000050525">
    <property type="component" value="Unassembled WGS sequence"/>
</dbReference>
<reference evidence="7 8" key="1">
    <citation type="journal article" date="2012" name="Genome Biol.">
        <title>Sequencing three crocodilian genomes to illuminate the evolution of archosaurs and amniotes.</title>
        <authorList>
            <person name="St John J.A."/>
            <person name="Braun E.L."/>
            <person name="Isberg S.R."/>
            <person name="Miles L.G."/>
            <person name="Chong A.Y."/>
            <person name="Gongora J."/>
            <person name="Dalzell P."/>
            <person name="Moran C."/>
            <person name="Bed'hom B."/>
            <person name="Abzhanov A."/>
            <person name="Burgess S.C."/>
            <person name="Cooksey A.M."/>
            <person name="Castoe T.A."/>
            <person name="Crawford N.G."/>
            <person name="Densmore L.D."/>
            <person name="Drew J.C."/>
            <person name="Edwards S.V."/>
            <person name="Faircloth B.C."/>
            <person name="Fujita M.K."/>
            <person name="Greenwold M.J."/>
            <person name="Hoffmann F.G."/>
            <person name="Howard J.M."/>
            <person name="Iguchi T."/>
            <person name="Janes D.E."/>
            <person name="Khan S.Y."/>
            <person name="Kohno S."/>
            <person name="de Koning A.J."/>
            <person name="Lance S.L."/>
            <person name="McCarthy F.M."/>
            <person name="McCormack J.E."/>
            <person name="Merchant M.E."/>
            <person name="Peterson D.G."/>
            <person name="Pollock D.D."/>
            <person name="Pourmand N."/>
            <person name="Raney B.J."/>
            <person name="Roessler K.A."/>
            <person name="Sanford J.R."/>
            <person name="Sawyer R.H."/>
            <person name="Schmidt C.J."/>
            <person name="Triplett E.W."/>
            <person name="Tuberville T.D."/>
            <person name="Venegas-Anaya M."/>
            <person name="Howard J.T."/>
            <person name="Jarvis E.D."/>
            <person name="Guillette L.J.Jr."/>
            <person name="Glenn T.C."/>
            <person name="Green R.E."/>
            <person name="Ray D.A."/>
        </authorList>
    </citation>
    <scope>NUCLEOTIDE SEQUENCE [LARGE SCALE GENOMIC DNA]</scope>
    <source>
        <strain evidence="7">KSC_2009_1</strain>
    </source>
</reference>
<dbReference type="GO" id="GO:0042742">
    <property type="term" value="P:defense response to bacterium"/>
    <property type="evidence" value="ECO:0007669"/>
    <property type="project" value="TreeGrafter"/>
</dbReference>
<organism evidence="7 8">
    <name type="scientific">Alligator mississippiensis</name>
    <name type="common">American alligator</name>
    <dbReference type="NCBI Taxonomy" id="8496"/>
    <lineage>
        <taxon>Eukaryota</taxon>
        <taxon>Metazoa</taxon>
        <taxon>Chordata</taxon>
        <taxon>Craniata</taxon>
        <taxon>Vertebrata</taxon>
        <taxon>Euteleostomi</taxon>
        <taxon>Archelosauria</taxon>
        <taxon>Archosauria</taxon>
        <taxon>Crocodylia</taxon>
        <taxon>Alligatoridae</taxon>
        <taxon>Alligatorinae</taxon>
        <taxon>Alligator</taxon>
    </lineage>
</organism>
<dbReference type="GO" id="GO:0031731">
    <property type="term" value="F:CCR6 chemokine receptor binding"/>
    <property type="evidence" value="ECO:0007669"/>
    <property type="project" value="TreeGrafter"/>
</dbReference>
<evidence type="ECO:0000256" key="4">
    <source>
        <dbReference type="ARBA" id="ARBA00022729"/>
    </source>
</evidence>
<dbReference type="InterPro" id="IPR001855">
    <property type="entry name" value="Defensin_beta-like"/>
</dbReference>
<dbReference type="GO" id="GO:0005615">
    <property type="term" value="C:extracellular space"/>
    <property type="evidence" value="ECO:0007669"/>
    <property type="project" value="TreeGrafter"/>
</dbReference>
<dbReference type="PANTHER" id="PTHR20515:SF0">
    <property type="entry name" value="BETA-DEFENSIN 103"/>
    <property type="match status" value="1"/>
</dbReference>
<evidence type="ECO:0000256" key="2">
    <source>
        <dbReference type="ARBA" id="ARBA00007371"/>
    </source>
</evidence>
<evidence type="ECO:0000313" key="8">
    <source>
        <dbReference type="Proteomes" id="UP000050525"/>
    </source>
</evidence>
<feature type="domain" description="Beta-defensin-like" evidence="6">
    <location>
        <begin position="98"/>
        <end position="130"/>
    </location>
</feature>
<dbReference type="Gene3D" id="3.10.360.10">
    <property type="entry name" value="Antimicrobial Peptide, Beta-defensin 2, Chain A"/>
    <property type="match status" value="1"/>
</dbReference>
<dbReference type="GO" id="GO:0060326">
    <property type="term" value="P:cell chemotaxis"/>
    <property type="evidence" value="ECO:0007669"/>
    <property type="project" value="TreeGrafter"/>
</dbReference>
<sequence>MQSNGCEVGTVCHSSERSWAGSSRDSEVTADLQLGDSPSLPIGLKLPLRGFCCKHQSYSVISVELEMMKFFYLLLVVLFGIFLATTANGQRASRYVNHCLQKGGTCRYDDCEAGEEQIGTCYRQTMVCCRDEE</sequence>
<comment type="caution">
    <text evidence="7">The sequence shown here is derived from an EMBL/GenBank/DDBJ whole genome shotgun (WGS) entry which is preliminary data.</text>
</comment>
<accession>A0A151NVT7</accession>
<feature type="transmembrane region" description="Helical" evidence="5">
    <location>
        <begin position="70"/>
        <end position="87"/>
    </location>
</feature>